<dbReference type="PROSITE" id="PS50109">
    <property type="entry name" value="HIS_KIN"/>
    <property type="match status" value="1"/>
</dbReference>
<dbReference type="SUPFAM" id="SSF55785">
    <property type="entry name" value="PYP-like sensor domain (PAS domain)"/>
    <property type="match status" value="4"/>
</dbReference>
<feature type="domain" description="PAC" evidence="8">
    <location>
        <begin position="442"/>
        <end position="494"/>
    </location>
</feature>
<keyword evidence="5" id="KW-0418">Kinase</keyword>
<dbReference type="EMBL" id="FRAT01000002">
    <property type="protein sequence ID" value="SHK29802.1"/>
    <property type="molecule type" value="Genomic_DNA"/>
</dbReference>
<dbReference type="InterPro" id="IPR000014">
    <property type="entry name" value="PAS"/>
</dbReference>
<feature type="domain" description="PAS" evidence="7">
    <location>
        <begin position="368"/>
        <end position="438"/>
    </location>
</feature>
<dbReference type="InterPro" id="IPR013767">
    <property type="entry name" value="PAS_fold"/>
</dbReference>
<dbReference type="STRING" id="1055723.SAMN05216293_0697"/>
<dbReference type="Proteomes" id="UP000184031">
    <property type="component" value="Unassembled WGS sequence"/>
</dbReference>
<dbReference type="NCBIfam" id="TIGR00229">
    <property type="entry name" value="sensory_box"/>
    <property type="match status" value="3"/>
</dbReference>
<dbReference type="SMART" id="SM00387">
    <property type="entry name" value="HATPase_c"/>
    <property type="match status" value="1"/>
</dbReference>
<dbReference type="AlphaFoldDB" id="A0A1M6RBJ2"/>
<feature type="domain" description="Histidine kinase" evidence="6">
    <location>
        <begin position="512"/>
        <end position="727"/>
    </location>
</feature>
<dbReference type="OrthoDB" id="5522855at2"/>
<dbReference type="PANTHER" id="PTHR43304:SF1">
    <property type="entry name" value="PAC DOMAIN-CONTAINING PROTEIN"/>
    <property type="match status" value="1"/>
</dbReference>
<dbReference type="InterPro" id="IPR036890">
    <property type="entry name" value="HATPase_C_sf"/>
</dbReference>
<evidence type="ECO:0000313" key="11">
    <source>
        <dbReference type="Proteomes" id="UP000184031"/>
    </source>
</evidence>
<protein>
    <recommendedName>
        <fullName evidence="2">histidine kinase</fullName>
        <ecNumber evidence="2">2.7.13.3</ecNumber>
    </recommendedName>
</protein>
<dbReference type="Gene3D" id="3.30.565.10">
    <property type="entry name" value="Histidine kinase-like ATPase, C-terminal domain"/>
    <property type="match status" value="1"/>
</dbReference>
<dbReference type="Gene3D" id="2.10.70.100">
    <property type="match status" value="1"/>
</dbReference>
<dbReference type="Pfam" id="PF02518">
    <property type="entry name" value="HATPase_c"/>
    <property type="match status" value="1"/>
</dbReference>
<dbReference type="GO" id="GO:0004673">
    <property type="term" value="F:protein histidine kinase activity"/>
    <property type="evidence" value="ECO:0007669"/>
    <property type="project" value="UniProtKB-EC"/>
</dbReference>
<keyword evidence="12" id="KW-1185">Reference proteome</keyword>
<feature type="domain" description="PAC" evidence="8">
    <location>
        <begin position="315"/>
        <end position="367"/>
    </location>
</feature>
<dbReference type="GO" id="GO:0006355">
    <property type="term" value="P:regulation of DNA-templated transcription"/>
    <property type="evidence" value="ECO:0007669"/>
    <property type="project" value="InterPro"/>
</dbReference>
<evidence type="ECO:0000259" key="6">
    <source>
        <dbReference type="PROSITE" id="PS50109"/>
    </source>
</evidence>
<dbReference type="CDD" id="cd00130">
    <property type="entry name" value="PAS"/>
    <property type="match status" value="3"/>
</dbReference>
<proteinExistence type="predicted"/>
<sequence>MEINPSFLKNCPAPVIFLDWNLCIMDFSDNWVKEFGKSGNIVGKPFFEVMSNLPEALKSDIESCKSGKAQITGSDKVVTGNSDILWYSWRIGQCNKEHRIILFLEDITHRKIREDLLVKSQKVARIGGWQLDVLGNKVYWSSVTREILGVSEDFHASVESALSFYKEGPDRDLLAQVISDGIEKGIPWDTEHRIINTSGKEIWVRVIGEVESVGGKTVRLHGIFQDIDEKKRTELEYRKISERHMLATKKAGIGVWEYNIPDHKLKWDQNIYGLYGLKETDFKDAFEAWDACVHPDDYERATEMAQEAIRNRKDYIITFRIKTPSGEVRWMKSHGNIMWDDNGEAEKMIGITVDITDLKLTQDQLMESEESLHGVFENSSVGMALLDLEGKFTNVNESFCKSTGYLREELVGSHYRDVAFSENVDMYASLIEEFLRGEISTQQMVTKHLGKHGKIHHKVITVTVVKKTTGEISHFLIQMVDITPQIEAEKRLRNLLQISAMQNESLLNFAHIVSHNMRSHSANLTMITDFLLEGGMDKTEYDNTLDMLNKASKGLNETISHLNEVVQIKTGQEKKMDRILLKKIVNEVMGNVGALANEKKVKVEVDIPDGIEVMGITAYVESIVQNLLTNAIKYRDTQKKHCLVSIRASQDEEDVTLDVSDNGLGIDMEANRDKVFGMYKTFHRNKDAKGIGLFITKSQIDSIGGSIHVESEVGVGSTFRVKFIKAV</sequence>
<dbReference type="InterPro" id="IPR035965">
    <property type="entry name" value="PAS-like_dom_sf"/>
</dbReference>
<evidence type="ECO:0000313" key="10">
    <source>
        <dbReference type="EMBL" id="SHK29802.1"/>
    </source>
</evidence>
<comment type="catalytic activity">
    <reaction evidence="1">
        <text>ATP + protein L-histidine = ADP + protein N-phospho-L-histidine.</text>
        <dbReference type="EC" id="2.7.13.3"/>
    </reaction>
</comment>
<reference evidence="10 11" key="1">
    <citation type="submission" date="2016-11" db="EMBL/GenBank/DDBJ databases">
        <authorList>
            <person name="Varghese N."/>
            <person name="Submissions S."/>
        </authorList>
    </citation>
    <scope>NUCLEOTIDE SEQUENCE [LARGE SCALE GENOMIC DNA]</scope>
    <source>
        <strain evidence="10 11">CGMCC 1.12174</strain>
        <strain evidence="9 12">DSM 26351</strain>
    </source>
</reference>
<keyword evidence="4" id="KW-0808">Transferase</keyword>
<dbReference type="Gene3D" id="3.30.450.20">
    <property type="entry name" value="PAS domain"/>
    <property type="match status" value="4"/>
</dbReference>
<evidence type="ECO:0000256" key="1">
    <source>
        <dbReference type="ARBA" id="ARBA00000085"/>
    </source>
</evidence>
<dbReference type="InterPro" id="IPR004358">
    <property type="entry name" value="Sig_transdc_His_kin-like_C"/>
</dbReference>
<dbReference type="PANTHER" id="PTHR43304">
    <property type="entry name" value="PHYTOCHROME-LIKE PROTEIN CPH1"/>
    <property type="match status" value="1"/>
</dbReference>
<dbReference type="Pfam" id="PF08447">
    <property type="entry name" value="PAS_3"/>
    <property type="match status" value="2"/>
</dbReference>
<keyword evidence="3" id="KW-0597">Phosphoprotein</keyword>
<evidence type="ECO:0000259" key="8">
    <source>
        <dbReference type="PROSITE" id="PS50113"/>
    </source>
</evidence>
<dbReference type="EMBL" id="FOKU01000002">
    <property type="protein sequence ID" value="SFB74729.1"/>
    <property type="molecule type" value="Genomic_DNA"/>
</dbReference>
<evidence type="ECO:0000256" key="4">
    <source>
        <dbReference type="ARBA" id="ARBA00022679"/>
    </source>
</evidence>
<dbReference type="SMART" id="SM00091">
    <property type="entry name" value="PAS"/>
    <property type="match status" value="3"/>
</dbReference>
<dbReference type="Pfam" id="PF00989">
    <property type="entry name" value="PAS"/>
    <property type="match status" value="1"/>
</dbReference>
<dbReference type="InterPro" id="IPR013655">
    <property type="entry name" value="PAS_fold_3"/>
</dbReference>
<accession>A0A1M6RBJ2</accession>
<dbReference type="PROSITE" id="PS50113">
    <property type="entry name" value="PAC"/>
    <property type="match status" value="3"/>
</dbReference>
<comment type="caution">
    <text evidence="10">The sequence shown here is derived from an EMBL/GenBank/DDBJ whole genome shotgun (WGS) entry which is preliminary data.</text>
</comment>
<evidence type="ECO:0000256" key="5">
    <source>
        <dbReference type="ARBA" id="ARBA00022777"/>
    </source>
</evidence>
<dbReference type="PRINTS" id="PR00344">
    <property type="entry name" value="BCTRLSENSOR"/>
</dbReference>
<name>A0A1M6RBJ2_9FLAO</name>
<organism evidence="10 11">
    <name type="scientific">Flagellimonas taeanensis</name>
    <dbReference type="NCBI Taxonomy" id="1005926"/>
    <lineage>
        <taxon>Bacteria</taxon>
        <taxon>Pseudomonadati</taxon>
        <taxon>Bacteroidota</taxon>
        <taxon>Flavobacteriia</taxon>
        <taxon>Flavobacteriales</taxon>
        <taxon>Flavobacteriaceae</taxon>
        <taxon>Flagellimonas</taxon>
    </lineage>
</organism>
<dbReference type="SMART" id="SM00086">
    <property type="entry name" value="PAC"/>
    <property type="match status" value="3"/>
</dbReference>
<dbReference type="InterPro" id="IPR003594">
    <property type="entry name" value="HATPase_dom"/>
</dbReference>
<dbReference type="InterPro" id="IPR052162">
    <property type="entry name" value="Sensor_kinase/Photoreceptor"/>
</dbReference>
<evidence type="ECO:0000256" key="2">
    <source>
        <dbReference type="ARBA" id="ARBA00012438"/>
    </source>
</evidence>
<dbReference type="InterPro" id="IPR005467">
    <property type="entry name" value="His_kinase_dom"/>
</dbReference>
<feature type="domain" description="PAC" evidence="8">
    <location>
        <begin position="188"/>
        <end position="239"/>
    </location>
</feature>
<evidence type="ECO:0000313" key="9">
    <source>
        <dbReference type="EMBL" id="SFB74729.1"/>
    </source>
</evidence>
<dbReference type="Proteomes" id="UP000198940">
    <property type="component" value="Unassembled WGS sequence"/>
</dbReference>
<evidence type="ECO:0000313" key="12">
    <source>
        <dbReference type="Proteomes" id="UP000198940"/>
    </source>
</evidence>
<evidence type="ECO:0000259" key="7">
    <source>
        <dbReference type="PROSITE" id="PS50112"/>
    </source>
</evidence>
<dbReference type="EC" id="2.7.13.3" evidence="2"/>
<dbReference type="InterPro" id="IPR000700">
    <property type="entry name" value="PAS-assoc_C"/>
</dbReference>
<gene>
    <name evidence="9" type="ORF">SAMN04487891_10222</name>
    <name evidence="10" type="ORF">SAMN05216293_0697</name>
</gene>
<dbReference type="PROSITE" id="PS50112">
    <property type="entry name" value="PAS"/>
    <property type="match status" value="1"/>
</dbReference>
<evidence type="ECO:0000256" key="3">
    <source>
        <dbReference type="ARBA" id="ARBA00022553"/>
    </source>
</evidence>
<dbReference type="SUPFAM" id="SSF55874">
    <property type="entry name" value="ATPase domain of HSP90 chaperone/DNA topoisomerase II/histidine kinase"/>
    <property type="match status" value="1"/>
</dbReference>
<dbReference type="InterPro" id="IPR001610">
    <property type="entry name" value="PAC"/>
</dbReference>